<dbReference type="Proteomes" id="UP000240481">
    <property type="component" value="Unassembled WGS sequence"/>
</dbReference>
<evidence type="ECO:0000259" key="8">
    <source>
        <dbReference type="Pfam" id="PF00884"/>
    </source>
</evidence>
<name>A0A2T3P9L9_9GAMM</name>
<comment type="caution">
    <text evidence="9">The sequence shown here is derived from an EMBL/GenBank/DDBJ whole genome shotgun (WGS) entry which is preliminary data.</text>
</comment>
<dbReference type="SUPFAM" id="SSF53649">
    <property type="entry name" value="Alkaline phosphatase-like"/>
    <property type="match status" value="1"/>
</dbReference>
<dbReference type="CDD" id="cd16017">
    <property type="entry name" value="LptA"/>
    <property type="match status" value="1"/>
</dbReference>
<evidence type="ECO:0000256" key="3">
    <source>
        <dbReference type="ARBA" id="ARBA00022679"/>
    </source>
</evidence>
<keyword evidence="2" id="KW-1003">Cell membrane</keyword>
<dbReference type="EMBL" id="PYLZ01000003">
    <property type="protein sequence ID" value="PSW25539.1"/>
    <property type="molecule type" value="Genomic_DNA"/>
</dbReference>
<feature type="transmembrane region" description="Helical" evidence="7">
    <location>
        <begin position="133"/>
        <end position="149"/>
    </location>
</feature>
<feature type="transmembrane region" description="Helical" evidence="7">
    <location>
        <begin position="59"/>
        <end position="83"/>
    </location>
</feature>
<evidence type="ECO:0000256" key="6">
    <source>
        <dbReference type="ARBA" id="ARBA00023136"/>
    </source>
</evidence>
<dbReference type="Pfam" id="PF00884">
    <property type="entry name" value="Sulfatase"/>
    <property type="match status" value="1"/>
</dbReference>
<dbReference type="AlphaFoldDB" id="A0A2T3P9L9"/>
<protein>
    <recommendedName>
        <fullName evidence="8">Sulfatase N-terminal domain-containing protein</fullName>
    </recommendedName>
</protein>
<sequence>MKKTYFFGLILISLLPYFHLISTTGSSNLGHGTPLINIILITLCCSCKSNFVSNILKGFVSILLFIQLNSVLYYNSFLTYGAFSSIMETNSNEAYGFLSEFGYSWIFVSLLISSIFFFISSKITINIKIKHKVLLLIILLFIHPIRWAISGSKSFGEFVSEPYIKINDLYYYTLLNPIFNFATYKDEQRLLLAPDNYNLPSHIIDNGKDSEYNKVYVIIGESAYRNHLSAYGYNIETTPYIDSLSNDPKFNLVHNTISPTPITRESLKRNLSFSTVEDKTGYNKYINIVNAAKEKGFNTHWLSSQTNQGIHSSLIGRIGQSSDISIFNNSNDETLIDLVNKNYRSEAKQLFILHLAGSHLPYNNFSDGDLDNAIKMGSKTPEYDATILKTDRVIKSVIEKSFEDKKSLVIYFSDHGEEVNVGHGLPEMSPEQYEIPFFIYDSQKNNNLEQIEAMRANNLFNTERVMEFMMSKFGYDLDVSQLSTTQPTVLDVKNKVQNYNYDKRNHI</sequence>
<feature type="transmembrane region" description="Helical" evidence="7">
    <location>
        <begin position="30"/>
        <end position="47"/>
    </location>
</feature>
<reference evidence="9 10" key="1">
    <citation type="submission" date="2018-01" db="EMBL/GenBank/DDBJ databases">
        <title>Whole genome sequencing of Histamine producing bacteria.</title>
        <authorList>
            <person name="Butler K."/>
        </authorList>
    </citation>
    <scope>NUCLEOTIDE SEQUENCE [LARGE SCALE GENOMIC DNA]</scope>
    <source>
        <strain evidence="9 10">DSM 24669</strain>
    </source>
</reference>
<dbReference type="PANTHER" id="PTHR30443">
    <property type="entry name" value="INNER MEMBRANE PROTEIN"/>
    <property type="match status" value="1"/>
</dbReference>
<keyword evidence="6 7" id="KW-0472">Membrane</keyword>
<comment type="subcellular location">
    <subcellularLocation>
        <location evidence="1">Cell membrane</location>
        <topology evidence="1">Multi-pass membrane protein</topology>
    </subcellularLocation>
</comment>
<dbReference type="GO" id="GO:0005886">
    <property type="term" value="C:plasma membrane"/>
    <property type="evidence" value="ECO:0007669"/>
    <property type="project" value="UniProtKB-SubCell"/>
</dbReference>
<dbReference type="RefSeq" id="WP_084711701.1">
    <property type="nucleotide sequence ID" value="NZ_AP024853.1"/>
</dbReference>
<evidence type="ECO:0000256" key="4">
    <source>
        <dbReference type="ARBA" id="ARBA00022692"/>
    </source>
</evidence>
<dbReference type="OrthoDB" id="9786870at2"/>
<dbReference type="Gene3D" id="3.40.720.10">
    <property type="entry name" value="Alkaline Phosphatase, subunit A"/>
    <property type="match status" value="1"/>
</dbReference>
<dbReference type="STRING" id="680026.AB733_03895"/>
<keyword evidence="4 7" id="KW-0812">Transmembrane</keyword>
<organism evidence="9 10">
    <name type="scientific">Photobacterium swingsii</name>
    <dbReference type="NCBI Taxonomy" id="680026"/>
    <lineage>
        <taxon>Bacteria</taxon>
        <taxon>Pseudomonadati</taxon>
        <taxon>Pseudomonadota</taxon>
        <taxon>Gammaproteobacteria</taxon>
        <taxon>Vibrionales</taxon>
        <taxon>Vibrionaceae</taxon>
        <taxon>Photobacterium</taxon>
    </lineage>
</organism>
<dbReference type="InterPro" id="IPR058130">
    <property type="entry name" value="PEA_transf_C"/>
</dbReference>
<dbReference type="InterPro" id="IPR040423">
    <property type="entry name" value="PEA_transferase"/>
</dbReference>
<dbReference type="PANTHER" id="PTHR30443:SF0">
    <property type="entry name" value="PHOSPHOETHANOLAMINE TRANSFERASE EPTA"/>
    <property type="match status" value="1"/>
</dbReference>
<feature type="transmembrane region" description="Helical" evidence="7">
    <location>
        <begin position="103"/>
        <end position="121"/>
    </location>
</feature>
<keyword evidence="10" id="KW-1185">Reference proteome</keyword>
<gene>
    <name evidence="9" type="ORF">C9I94_07810</name>
</gene>
<keyword evidence="5 7" id="KW-1133">Transmembrane helix</keyword>
<evidence type="ECO:0000313" key="10">
    <source>
        <dbReference type="Proteomes" id="UP000240481"/>
    </source>
</evidence>
<evidence type="ECO:0000256" key="2">
    <source>
        <dbReference type="ARBA" id="ARBA00022475"/>
    </source>
</evidence>
<accession>A0A2T3P9L9</accession>
<dbReference type="GO" id="GO:0009244">
    <property type="term" value="P:lipopolysaccharide core region biosynthetic process"/>
    <property type="evidence" value="ECO:0007669"/>
    <property type="project" value="TreeGrafter"/>
</dbReference>
<keyword evidence="3" id="KW-0808">Transferase</keyword>
<evidence type="ECO:0000256" key="5">
    <source>
        <dbReference type="ARBA" id="ARBA00022989"/>
    </source>
</evidence>
<dbReference type="InterPro" id="IPR000917">
    <property type="entry name" value="Sulfatase_N"/>
</dbReference>
<evidence type="ECO:0000313" key="9">
    <source>
        <dbReference type="EMBL" id="PSW25539.1"/>
    </source>
</evidence>
<evidence type="ECO:0000256" key="7">
    <source>
        <dbReference type="SAM" id="Phobius"/>
    </source>
</evidence>
<evidence type="ECO:0000256" key="1">
    <source>
        <dbReference type="ARBA" id="ARBA00004651"/>
    </source>
</evidence>
<feature type="domain" description="Sulfatase N-terminal" evidence="8">
    <location>
        <begin position="215"/>
        <end position="460"/>
    </location>
</feature>
<dbReference type="InterPro" id="IPR017850">
    <property type="entry name" value="Alkaline_phosphatase_core_sf"/>
</dbReference>
<proteinExistence type="predicted"/>
<dbReference type="GO" id="GO:0016776">
    <property type="term" value="F:phosphotransferase activity, phosphate group as acceptor"/>
    <property type="evidence" value="ECO:0007669"/>
    <property type="project" value="TreeGrafter"/>
</dbReference>